<accession>A0A3G8WGU9</accession>
<gene>
    <name evidence="1" type="ORF">EIH08_06595</name>
</gene>
<protein>
    <submittedName>
        <fullName evidence="1">Uncharacterized protein</fullName>
    </submittedName>
</protein>
<evidence type="ECO:0000313" key="2">
    <source>
        <dbReference type="Proteomes" id="UP000282297"/>
    </source>
</evidence>
<proteinExistence type="predicted"/>
<sequence>MKDKDFRLATDFRIKWEQYCWMKLVIKNVGKSVIENFKLELEFEGDFQEVGAESKNYIISPHFTNTVKEYSNSKDSLYVMAKNTLLVQDDYFTSGNFYIKPIVSGKPNVILLNWKILSKDYTDSGTLTIYIEPKFHVVVIEKEIGNEMEEREEISFHLIERRGMQQFSGINFMDKESDYTFE</sequence>
<name>A0A3G8WGU9_9FLAO</name>
<dbReference type="AlphaFoldDB" id="A0A3G8WGU9"/>
<dbReference type="EMBL" id="CP034171">
    <property type="protein sequence ID" value="AZI20422.1"/>
    <property type="molecule type" value="Genomic_DNA"/>
</dbReference>
<organism evidence="1 2">
    <name type="scientific">Chryseobacterium taklimakanense</name>
    <dbReference type="NCBI Taxonomy" id="536441"/>
    <lineage>
        <taxon>Bacteria</taxon>
        <taxon>Pseudomonadati</taxon>
        <taxon>Bacteroidota</taxon>
        <taxon>Flavobacteriia</taxon>
        <taxon>Flavobacteriales</taxon>
        <taxon>Weeksellaceae</taxon>
        <taxon>Chryseobacterium group</taxon>
        <taxon>Chryseobacterium</taxon>
    </lineage>
</organism>
<dbReference type="Proteomes" id="UP000282297">
    <property type="component" value="Chromosome"/>
</dbReference>
<evidence type="ECO:0000313" key="1">
    <source>
        <dbReference type="EMBL" id="AZI20422.1"/>
    </source>
</evidence>
<dbReference type="RefSeq" id="WP_124784626.1">
    <property type="nucleotide sequence ID" value="NZ_CP034171.1"/>
</dbReference>
<reference evidence="2" key="1">
    <citation type="submission" date="2018-11" db="EMBL/GenBank/DDBJ databases">
        <title>Proposal to divide the Flavobacteriaceae and reorganize its genera based on Amino Acid Identity values calculated from whole genome sequences.</title>
        <authorList>
            <person name="Nicholson A.C."/>
            <person name="Gulvik C.A."/>
            <person name="Whitney A.M."/>
            <person name="Humrighouse B.W."/>
            <person name="Bell M."/>
            <person name="Holmes B."/>
            <person name="Steigerwalt A.B."/>
            <person name="Villarma A."/>
            <person name="Sheth M."/>
            <person name="Batra D."/>
            <person name="Pryor J."/>
            <person name="Bernardet J.-F."/>
            <person name="Hugo C."/>
            <person name="Kampfer P."/>
            <person name="Newman J.D."/>
            <person name="McQuiston J.R."/>
        </authorList>
    </citation>
    <scope>NUCLEOTIDE SEQUENCE [LARGE SCALE GENOMIC DNA]</scope>
    <source>
        <strain evidence="2">H4753</strain>
    </source>
</reference>